<name>A0A916NAM9_9FLAO</name>
<dbReference type="KEGG" id="ptan:CRYO30217_01518"/>
<keyword evidence="2" id="KW-1185">Reference proteome</keyword>
<proteinExistence type="predicted"/>
<evidence type="ECO:0000313" key="1">
    <source>
        <dbReference type="EMBL" id="CAG5081032.1"/>
    </source>
</evidence>
<accession>A0A916NAM9</accession>
<dbReference type="InterPro" id="IPR027417">
    <property type="entry name" value="P-loop_NTPase"/>
</dbReference>
<organism evidence="1 2">
    <name type="scientific">Parvicella tangerina</name>
    <dbReference type="NCBI Taxonomy" id="2829795"/>
    <lineage>
        <taxon>Bacteria</taxon>
        <taxon>Pseudomonadati</taxon>
        <taxon>Bacteroidota</taxon>
        <taxon>Flavobacteriia</taxon>
        <taxon>Flavobacteriales</taxon>
        <taxon>Parvicellaceae</taxon>
        <taxon>Parvicella</taxon>
    </lineage>
</organism>
<gene>
    <name evidence="1" type="ORF">CRYO30217_01518</name>
</gene>
<protein>
    <recommendedName>
        <fullName evidence="3">Sulfotransferase domain-containing protein</fullName>
    </recommendedName>
</protein>
<dbReference type="RefSeq" id="WP_258541719.1">
    <property type="nucleotide sequence ID" value="NZ_OU015584.1"/>
</dbReference>
<dbReference type="AlphaFoldDB" id="A0A916NAM9"/>
<evidence type="ECO:0008006" key="3">
    <source>
        <dbReference type="Google" id="ProtNLM"/>
    </source>
</evidence>
<reference evidence="1" key="1">
    <citation type="submission" date="2021-04" db="EMBL/GenBank/DDBJ databases">
        <authorList>
            <person name="Rodrigo-Torres L."/>
            <person name="Arahal R. D."/>
            <person name="Lucena T."/>
        </authorList>
    </citation>
    <scope>NUCLEOTIDE SEQUENCE</scope>
    <source>
        <strain evidence="1">AS29M-1</strain>
    </source>
</reference>
<dbReference type="EMBL" id="OU015584">
    <property type="protein sequence ID" value="CAG5081032.1"/>
    <property type="molecule type" value="Genomic_DNA"/>
</dbReference>
<dbReference type="SUPFAM" id="SSF52540">
    <property type="entry name" value="P-loop containing nucleoside triphosphate hydrolases"/>
    <property type="match status" value="1"/>
</dbReference>
<dbReference type="Proteomes" id="UP000683507">
    <property type="component" value="Chromosome"/>
</dbReference>
<sequence length="317" mass="36783">MNNGRKDNIILFSVPRSGSSWLSEVLTFHQEIRLVHEPDNEINSIFGLLHKIGLHRFPFLKEKDDSNSFIELFATAFNFEIVDHSDWQNKLIKKILRLSNEKLQRNVNLKGIALDKSIPLDKIWKRLVTGKRTNKRTLIKSVHASLAIPFLVDNIDFIPVVLKRHPLNTFSSYTNMGMPDGNRKLYLNRRLLSHFGIESIDSPIEKSSSFLSGYQLGVFEVSYIKNQSYESIHFVDYESVISNPFEEVHQLCEKLNINFGTHTKTFMESKFKRGDGYKTNRDISDHHTVWKNRLTTKQVDDFLKGYELAFGSINFEV</sequence>
<dbReference type="Gene3D" id="3.40.50.300">
    <property type="entry name" value="P-loop containing nucleotide triphosphate hydrolases"/>
    <property type="match status" value="1"/>
</dbReference>
<evidence type="ECO:0000313" key="2">
    <source>
        <dbReference type="Proteomes" id="UP000683507"/>
    </source>
</evidence>